<evidence type="ECO:0000313" key="8">
    <source>
        <dbReference type="Proteomes" id="UP000318571"/>
    </source>
</evidence>
<dbReference type="PROSITE" id="PS50294">
    <property type="entry name" value="WD_REPEATS_REGION"/>
    <property type="match status" value="1"/>
</dbReference>
<protein>
    <recommendedName>
        <fullName evidence="6">PUL domain-containing protein</fullName>
    </recommendedName>
</protein>
<evidence type="ECO:0000256" key="1">
    <source>
        <dbReference type="ARBA" id="ARBA00008495"/>
    </source>
</evidence>
<feature type="repeat" description="WD" evidence="5">
    <location>
        <begin position="158"/>
        <end position="190"/>
    </location>
</feature>
<accession>A0A553NE94</accession>
<proteinExistence type="inferred from homology"/>
<evidence type="ECO:0000256" key="2">
    <source>
        <dbReference type="ARBA" id="ARBA00022490"/>
    </source>
</evidence>
<organism evidence="7 8">
    <name type="scientific">Tigriopus californicus</name>
    <name type="common">Marine copepod</name>
    <dbReference type="NCBI Taxonomy" id="6832"/>
    <lineage>
        <taxon>Eukaryota</taxon>
        <taxon>Metazoa</taxon>
        <taxon>Ecdysozoa</taxon>
        <taxon>Arthropoda</taxon>
        <taxon>Crustacea</taxon>
        <taxon>Multicrustacea</taxon>
        <taxon>Hexanauplia</taxon>
        <taxon>Copepoda</taxon>
        <taxon>Harpacticoida</taxon>
        <taxon>Harpacticidae</taxon>
        <taxon>Tigriopus</taxon>
    </lineage>
</organism>
<keyword evidence="4" id="KW-0677">Repeat</keyword>
<dbReference type="InterPro" id="IPR001680">
    <property type="entry name" value="WD40_rpt"/>
</dbReference>
<name>A0A553NE94_TIGCA</name>
<sequence>MSIPLSSSSSYRFSTVLEGHSGDVRCLSVIPAASFVEADFALVSGSRDHSAKLWHPDPATKNATWHCDRTLAGHQRYVTAVTVKEPDTQHPQGLIFTGSQDGHIRTYHPCSNNPIGDTEAHAANVSALFISKTGTLISGSWDTTAKVWVNEMKLTMTLTGHEIAVWAVAILPECGVMITTGADKTIKLWKGGVCKQTVTGAHSQAVRCLTIVSKEKFMSGSNDYTVKVWQVDPQAVNTTCLKTVQAHNNFIYSMSAFSEDKFIIGGENSGIKVFKDFENEQVLQVPAISVWSVAALPNGDIAGGCSDGRTWIFSADPARQASEDALKSYETALAGFHRPAQTELDGVDVKKLPGTEALHAPGRKDGQTLMVRDGPNICVYSWSAGVKQQPSGGGGAVDPFTGGGAYSTSSNSDYPSNGSNANNAFSSSSYGGGADPFTGGGMDVDVTNTFFPQTSYLAFSVKPKVEMMVKKLKEFNSQVGDELKVDEAILERLPALCSSDGSTGDVASLMKALRWPKDLAFPALDILRLAITNPSVNPVLLEDVVLNDLLSLMLANMKSEMPINCQMLAMRTLVNMFSVPKGERVMLQCRDSIITRLLTLFPSENKNIQVAMATLILNYAVAGYLNRDEECQVQCISSLTMLFLDGISDFEARFRTLVAIGTLMGDQNNAKYFLSLDGKNKLQVLIASSETPEKVSQCSKFILRSV</sequence>
<dbReference type="InterPro" id="IPR036322">
    <property type="entry name" value="WD40_repeat_dom_sf"/>
</dbReference>
<dbReference type="EMBL" id="VCGU01000458">
    <property type="protein sequence ID" value="TRY63728.1"/>
    <property type="molecule type" value="Genomic_DNA"/>
</dbReference>
<feature type="repeat" description="WD" evidence="5">
    <location>
        <begin position="17"/>
        <end position="54"/>
    </location>
</feature>
<dbReference type="SUPFAM" id="SSF50978">
    <property type="entry name" value="WD40 repeat-like"/>
    <property type="match status" value="1"/>
</dbReference>
<dbReference type="SMART" id="SM00320">
    <property type="entry name" value="WD40"/>
    <property type="match status" value="7"/>
</dbReference>
<evidence type="ECO:0000256" key="4">
    <source>
        <dbReference type="ARBA" id="ARBA00022737"/>
    </source>
</evidence>
<dbReference type="PROSITE" id="PS50082">
    <property type="entry name" value="WD_REPEATS_2"/>
    <property type="match status" value="4"/>
</dbReference>
<dbReference type="InterPro" id="IPR011989">
    <property type="entry name" value="ARM-like"/>
</dbReference>
<dbReference type="GO" id="GO:0005737">
    <property type="term" value="C:cytoplasm"/>
    <property type="evidence" value="ECO:0007669"/>
    <property type="project" value="TreeGrafter"/>
</dbReference>
<dbReference type="GO" id="GO:0043161">
    <property type="term" value="P:proteasome-mediated ubiquitin-dependent protein catabolic process"/>
    <property type="evidence" value="ECO:0007669"/>
    <property type="project" value="TreeGrafter"/>
</dbReference>
<dbReference type="Pfam" id="PF00400">
    <property type="entry name" value="WD40"/>
    <property type="match status" value="5"/>
</dbReference>
<feature type="repeat" description="WD" evidence="5">
    <location>
        <begin position="199"/>
        <end position="239"/>
    </location>
</feature>
<reference evidence="7 8" key="1">
    <citation type="journal article" date="2018" name="Nat. Ecol. Evol.">
        <title>Genomic signatures of mitonuclear coevolution across populations of Tigriopus californicus.</title>
        <authorList>
            <person name="Barreto F.S."/>
            <person name="Watson E.T."/>
            <person name="Lima T.G."/>
            <person name="Willett C.S."/>
            <person name="Edmands S."/>
            <person name="Li W."/>
            <person name="Burton R.S."/>
        </authorList>
    </citation>
    <scope>NUCLEOTIDE SEQUENCE [LARGE SCALE GENOMIC DNA]</scope>
    <source>
        <strain evidence="7 8">San Diego</strain>
    </source>
</reference>
<dbReference type="PROSITE" id="PS51396">
    <property type="entry name" value="PUL"/>
    <property type="match status" value="1"/>
</dbReference>
<dbReference type="InterPro" id="IPR016024">
    <property type="entry name" value="ARM-type_fold"/>
</dbReference>
<dbReference type="AlphaFoldDB" id="A0A553NE94"/>
<dbReference type="SUPFAM" id="SSF48371">
    <property type="entry name" value="ARM repeat"/>
    <property type="match status" value="1"/>
</dbReference>
<dbReference type="GO" id="GO:0010992">
    <property type="term" value="P:ubiquitin recycling"/>
    <property type="evidence" value="ECO:0007669"/>
    <property type="project" value="TreeGrafter"/>
</dbReference>
<keyword evidence="3 5" id="KW-0853">WD repeat</keyword>
<dbReference type="PANTHER" id="PTHR19849">
    <property type="entry name" value="PHOSPHOLIPASE A-2-ACTIVATING PROTEIN"/>
    <property type="match status" value="1"/>
</dbReference>
<feature type="domain" description="PUL" evidence="6">
    <location>
        <begin position="449"/>
        <end position="705"/>
    </location>
</feature>
<dbReference type="GO" id="GO:0005634">
    <property type="term" value="C:nucleus"/>
    <property type="evidence" value="ECO:0007669"/>
    <property type="project" value="TreeGrafter"/>
</dbReference>
<dbReference type="InterPro" id="IPR015943">
    <property type="entry name" value="WD40/YVTN_repeat-like_dom_sf"/>
</dbReference>
<dbReference type="CDD" id="cd00200">
    <property type="entry name" value="WD40"/>
    <property type="match status" value="1"/>
</dbReference>
<evidence type="ECO:0000259" key="6">
    <source>
        <dbReference type="PROSITE" id="PS51396"/>
    </source>
</evidence>
<gene>
    <name evidence="7" type="ORF">TCAL_07145</name>
</gene>
<dbReference type="Gene3D" id="2.130.10.10">
    <property type="entry name" value="YVTN repeat-like/Quinoprotein amine dehydrogenase"/>
    <property type="match status" value="1"/>
</dbReference>
<dbReference type="Pfam" id="PF08324">
    <property type="entry name" value="PUL"/>
    <property type="match status" value="1"/>
</dbReference>
<dbReference type="STRING" id="6832.A0A553NE94"/>
<evidence type="ECO:0000313" key="7">
    <source>
        <dbReference type="EMBL" id="TRY63728.1"/>
    </source>
</evidence>
<comment type="similarity">
    <text evidence="1">Belongs to the WD repeat PLAP family.</text>
</comment>
<comment type="caution">
    <text evidence="7">The sequence shown here is derived from an EMBL/GenBank/DDBJ whole genome shotgun (WGS) entry which is preliminary data.</text>
</comment>
<feature type="repeat" description="WD" evidence="5">
    <location>
        <begin position="118"/>
        <end position="148"/>
    </location>
</feature>
<keyword evidence="8" id="KW-1185">Reference proteome</keyword>
<evidence type="ECO:0000256" key="5">
    <source>
        <dbReference type="PROSITE-ProRule" id="PRU00221"/>
    </source>
</evidence>
<dbReference type="Gene3D" id="1.25.10.10">
    <property type="entry name" value="Leucine-rich Repeat Variant"/>
    <property type="match status" value="1"/>
</dbReference>
<dbReference type="GO" id="GO:0043130">
    <property type="term" value="F:ubiquitin binding"/>
    <property type="evidence" value="ECO:0007669"/>
    <property type="project" value="TreeGrafter"/>
</dbReference>
<evidence type="ECO:0000256" key="3">
    <source>
        <dbReference type="ARBA" id="ARBA00022574"/>
    </source>
</evidence>
<dbReference type="Proteomes" id="UP000318571">
    <property type="component" value="Chromosome 10"/>
</dbReference>
<dbReference type="InterPro" id="IPR013535">
    <property type="entry name" value="PUL_dom"/>
</dbReference>
<keyword evidence="2" id="KW-0963">Cytoplasm</keyword>
<dbReference type="OMA" id="CCLRFYL"/>
<dbReference type="PANTHER" id="PTHR19849:SF0">
    <property type="entry name" value="PHOSPHOLIPASE A-2-ACTIVATING PROTEIN"/>
    <property type="match status" value="1"/>
</dbReference>